<keyword evidence="9" id="KW-0735">Signal-anchor</keyword>
<dbReference type="GO" id="GO:0060320">
    <property type="term" value="P:rejection of self pollen"/>
    <property type="evidence" value="ECO:0007669"/>
    <property type="project" value="UniProtKB-KW"/>
</dbReference>
<dbReference type="InterPro" id="IPR004263">
    <property type="entry name" value="Exostosin"/>
</dbReference>
<comment type="similarity">
    <text evidence="3">Belongs to the plant self-incompatibility (S1) protein family.</text>
</comment>
<keyword evidence="8" id="KW-0732">Signal</keyword>
<keyword evidence="12" id="KW-0812">Transmembrane</keyword>
<evidence type="ECO:0000256" key="4">
    <source>
        <dbReference type="ARBA" id="ARBA00010271"/>
    </source>
</evidence>
<comment type="caution">
    <text evidence="14">The sequence shown here is derived from an EMBL/GenBank/DDBJ whole genome shotgun (WGS) entry which is preliminary data.</text>
</comment>
<evidence type="ECO:0000313" key="14">
    <source>
        <dbReference type="EMBL" id="KAF5176716.1"/>
    </source>
</evidence>
<keyword evidence="10" id="KW-0333">Golgi apparatus</keyword>
<evidence type="ECO:0000256" key="5">
    <source>
        <dbReference type="ARBA" id="ARBA00022471"/>
    </source>
</evidence>
<feature type="transmembrane region" description="Helical" evidence="12">
    <location>
        <begin position="23"/>
        <end position="42"/>
    </location>
</feature>
<organism evidence="14 15">
    <name type="scientific">Thalictrum thalictroides</name>
    <name type="common">Rue-anemone</name>
    <name type="synonym">Anemone thalictroides</name>
    <dbReference type="NCBI Taxonomy" id="46969"/>
    <lineage>
        <taxon>Eukaryota</taxon>
        <taxon>Viridiplantae</taxon>
        <taxon>Streptophyta</taxon>
        <taxon>Embryophyta</taxon>
        <taxon>Tracheophyta</taxon>
        <taxon>Spermatophyta</taxon>
        <taxon>Magnoliopsida</taxon>
        <taxon>Ranunculales</taxon>
        <taxon>Ranunculaceae</taxon>
        <taxon>Thalictroideae</taxon>
        <taxon>Thalictrum</taxon>
    </lineage>
</organism>
<evidence type="ECO:0000256" key="11">
    <source>
        <dbReference type="SAM" id="MobiDB-lite"/>
    </source>
</evidence>
<keyword evidence="12" id="KW-0472">Membrane</keyword>
<dbReference type="Pfam" id="PF05938">
    <property type="entry name" value="Self-incomp_S1"/>
    <property type="match status" value="1"/>
</dbReference>
<keyword evidence="7" id="KW-0328">Glycosyltransferase</keyword>
<dbReference type="InterPro" id="IPR040911">
    <property type="entry name" value="Exostosin_GT47"/>
</dbReference>
<evidence type="ECO:0000256" key="7">
    <source>
        <dbReference type="ARBA" id="ARBA00022676"/>
    </source>
</evidence>
<dbReference type="GO" id="GO:0000139">
    <property type="term" value="C:Golgi membrane"/>
    <property type="evidence" value="ECO:0007669"/>
    <property type="project" value="UniProtKB-SubCell"/>
</dbReference>
<name>A0A7J6UVU7_THATH</name>
<keyword evidence="5" id="KW-0713">Self-incompatibility</keyword>
<keyword evidence="6" id="KW-0964">Secreted</keyword>
<reference evidence="14 15" key="1">
    <citation type="submission" date="2020-06" db="EMBL/GenBank/DDBJ databases">
        <title>Transcriptomic and genomic resources for Thalictrum thalictroides and T. hernandezii: Facilitating candidate gene discovery in an emerging model plant lineage.</title>
        <authorList>
            <person name="Arias T."/>
            <person name="Riano-Pachon D.M."/>
            <person name="Di Stilio V.S."/>
        </authorList>
    </citation>
    <scope>NUCLEOTIDE SEQUENCE [LARGE SCALE GENOMIC DNA]</scope>
    <source>
        <strain evidence="15">cv. WT478/WT964</strain>
        <tissue evidence="14">Leaves</tissue>
    </source>
</reference>
<evidence type="ECO:0000256" key="9">
    <source>
        <dbReference type="ARBA" id="ARBA00022968"/>
    </source>
</evidence>
<dbReference type="Pfam" id="PF03016">
    <property type="entry name" value="Exostosin_GT47"/>
    <property type="match status" value="1"/>
</dbReference>
<feature type="region of interest" description="Disordered" evidence="11">
    <location>
        <begin position="112"/>
        <end position="152"/>
    </location>
</feature>
<evidence type="ECO:0000313" key="15">
    <source>
        <dbReference type="Proteomes" id="UP000554482"/>
    </source>
</evidence>
<dbReference type="GO" id="GO:0016757">
    <property type="term" value="F:glycosyltransferase activity"/>
    <property type="evidence" value="ECO:0007669"/>
    <property type="project" value="UniProtKB-KW"/>
</dbReference>
<evidence type="ECO:0000256" key="10">
    <source>
        <dbReference type="ARBA" id="ARBA00023034"/>
    </source>
</evidence>
<sequence length="716" mass="81597">MCFPDMDYLLHFQKLCQVDTRRLLLVIGVVFTAILVFQSSALPNGNVFWSLFSSRGIPLSRSSTLSRDSAPESEMVGNSTFLNDLNSTGTSFSKSSFENIFHDNNLTNRNVRSSDDSYTLKKAGDPEPSSSIEQVKQSNSNISSENVQNEDPSLTVEMIGRKSGSNASTADASSSVSIISVTPNTSSVGIQATEMLPKSEKTFAQQSGLISSNASTAVTGSYVMNKDWEPDTPISKLNSLLLQSKISVHSMRPLWSSKSDHELLSAKSLINNARIIKNDLELYPSIYRNVSMFKRSYELMEQLLKVYIYRDGEKPIFHEPTEPILKGIYASEGWFMKQMERNKQFVVEDPTKAHLFYLPISSRMLQLQLYIRNSHNRQNLADYMKNYVDMITTKYPFWNRTSGADHFIVACHDWAPFETRGHMDNCIKVLCNANIARDFKIGKDVALPTTQMRKVKDPLRDLGGNPSSERPILAFFAGGMHGSLRPVLLQYWGNQDPDMKIFGQMPQGTTMSYIQHMKNSKYCICARGFDVHTPRVVEAIFYECVPVIISDDYVPPFFEVLDWEAFAVFVPEKDIPSLKDILLSIPEEKYFEMQTRVKRTEPGRTHVRILNRLGNGTTMNVHCRSSDDDIGYKVVNDGDEIGWSFRTALFFFRTLFYCDVQWNMGAWLHFDAYDDRRDGRRCSRECRWMITSENGLQVYNPRLNDWESVPFDPSTI</sequence>
<evidence type="ECO:0000256" key="12">
    <source>
        <dbReference type="SAM" id="Phobius"/>
    </source>
</evidence>
<dbReference type="AlphaFoldDB" id="A0A7J6UVU7"/>
<evidence type="ECO:0000256" key="3">
    <source>
        <dbReference type="ARBA" id="ARBA00005581"/>
    </source>
</evidence>
<dbReference type="Proteomes" id="UP000554482">
    <property type="component" value="Unassembled WGS sequence"/>
</dbReference>
<dbReference type="InterPro" id="IPR010264">
    <property type="entry name" value="Self-incomp_S1"/>
</dbReference>
<accession>A0A7J6UVU7</accession>
<feature type="domain" description="Exostosin GT47" evidence="13">
    <location>
        <begin position="302"/>
        <end position="583"/>
    </location>
</feature>
<dbReference type="PANTHER" id="PTHR11062:SF77">
    <property type="entry name" value="GLYCOSYLTRANSFERASE FAMILY EXOSTOSIN PROTEIN"/>
    <property type="match status" value="1"/>
</dbReference>
<dbReference type="EMBL" id="JABWDY010042340">
    <property type="protein sequence ID" value="KAF5176716.1"/>
    <property type="molecule type" value="Genomic_DNA"/>
</dbReference>
<keyword evidence="15" id="KW-1185">Reference proteome</keyword>
<proteinExistence type="inferred from homology"/>
<dbReference type="PANTHER" id="PTHR11062">
    <property type="entry name" value="EXOSTOSIN HEPARAN SULFATE GLYCOSYLTRANSFERASE -RELATED"/>
    <property type="match status" value="1"/>
</dbReference>
<evidence type="ECO:0000256" key="8">
    <source>
        <dbReference type="ARBA" id="ARBA00022729"/>
    </source>
</evidence>
<gene>
    <name evidence="14" type="ORF">FRX31_033695</name>
</gene>
<feature type="compositionally biased region" description="Basic and acidic residues" evidence="11">
    <location>
        <begin position="112"/>
        <end position="125"/>
    </location>
</feature>
<comment type="subcellular location">
    <subcellularLocation>
        <location evidence="1">Golgi apparatus membrane</location>
        <topology evidence="1">Single-pass type II membrane protein</topology>
    </subcellularLocation>
    <subcellularLocation>
        <location evidence="2">Secreted</location>
    </subcellularLocation>
</comment>
<dbReference type="OrthoDB" id="1924787at2759"/>
<keyword evidence="12" id="KW-1133">Transmembrane helix</keyword>
<keyword evidence="14" id="KW-0808">Transferase</keyword>
<comment type="similarity">
    <text evidence="4">Belongs to the glycosyltransferase 47 family.</text>
</comment>
<evidence type="ECO:0000256" key="1">
    <source>
        <dbReference type="ARBA" id="ARBA00004323"/>
    </source>
</evidence>
<protein>
    <submittedName>
        <fullName evidence="14">Xylogalacturonan beta-1,3-xylosyltransferase</fullName>
    </submittedName>
</protein>
<dbReference type="GO" id="GO:0005576">
    <property type="term" value="C:extracellular region"/>
    <property type="evidence" value="ECO:0007669"/>
    <property type="project" value="UniProtKB-SubCell"/>
</dbReference>
<evidence type="ECO:0000256" key="6">
    <source>
        <dbReference type="ARBA" id="ARBA00022525"/>
    </source>
</evidence>
<feature type="compositionally biased region" description="Polar residues" evidence="11">
    <location>
        <begin position="128"/>
        <end position="152"/>
    </location>
</feature>
<evidence type="ECO:0000259" key="13">
    <source>
        <dbReference type="Pfam" id="PF03016"/>
    </source>
</evidence>
<evidence type="ECO:0000256" key="2">
    <source>
        <dbReference type="ARBA" id="ARBA00004613"/>
    </source>
</evidence>